<dbReference type="AlphaFoldDB" id="A0A261EXP4"/>
<evidence type="ECO:0000259" key="2">
    <source>
        <dbReference type="SMART" id="SM00471"/>
    </source>
</evidence>
<dbReference type="NCBIfam" id="TIGR00277">
    <property type="entry name" value="HDIG"/>
    <property type="match status" value="1"/>
</dbReference>
<dbReference type="InterPro" id="IPR006674">
    <property type="entry name" value="HD_domain"/>
</dbReference>
<dbReference type="Pfam" id="PF01966">
    <property type="entry name" value="HD"/>
    <property type="match status" value="1"/>
</dbReference>
<accession>A0A261EXP4</accession>
<reference evidence="3 4" key="1">
    <citation type="journal article" date="2017" name="BMC Genomics">
        <title>Comparative genomic and phylogenomic analyses of the Bifidobacteriaceae family.</title>
        <authorList>
            <person name="Lugli G.A."/>
            <person name="Milani C."/>
            <person name="Turroni F."/>
            <person name="Duranti S."/>
            <person name="Mancabelli L."/>
            <person name="Mangifesta M."/>
            <person name="Ferrario C."/>
            <person name="Modesto M."/>
            <person name="Mattarelli P."/>
            <person name="Jiri K."/>
            <person name="van Sinderen D."/>
            <person name="Ventura M."/>
        </authorList>
    </citation>
    <scope>NUCLEOTIDE SEQUENCE [LARGE SCALE GENOMIC DNA]</scope>
    <source>
        <strain evidence="3 4">DSM 24744</strain>
    </source>
</reference>
<organism evidence="3 4">
    <name type="scientific">Pseudoscardovia suis</name>
    <dbReference type="NCBI Taxonomy" id="987063"/>
    <lineage>
        <taxon>Bacteria</taxon>
        <taxon>Bacillati</taxon>
        <taxon>Actinomycetota</taxon>
        <taxon>Actinomycetes</taxon>
        <taxon>Bifidobacteriales</taxon>
        <taxon>Bifidobacteriaceae</taxon>
        <taxon>Pseudoscardovia</taxon>
    </lineage>
</organism>
<name>A0A261EXP4_9BIFI</name>
<comment type="caution">
    <text evidence="3">The sequence shown here is derived from an EMBL/GenBank/DDBJ whole genome shotgun (WGS) entry which is preliminary data.</text>
</comment>
<feature type="domain" description="HD/PDEase" evidence="2">
    <location>
        <begin position="70"/>
        <end position="217"/>
    </location>
</feature>
<keyword evidence="3" id="KW-0378">Hydrolase</keyword>
<proteinExistence type="predicted"/>
<dbReference type="Proteomes" id="UP000216454">
    <property type="component" value="Unassembled WGS sequence"/>
</dbReference>
<protein>
    <submittedName>
        <fullName evidence="3">Phosphohydrolase</fullName>
    </submittedName>
</protein>
<evidence type="ECO:0000313" key="3">
    <source>
        <dbReference type="EMBL" id="OZG51436.1"/>
    </source>
</evidence>
<dbReference type="InterPro" id="IPR003607">
    <property type="entry name" value="HD/PDEase_dom"/>
</dbReference>
<feature type="region of interest" description="Disordered" evidence="1">
    <location>
        <begin position="1"/>
        <end position="37"/>
    </location>
</feature>
<evidence type="ECO:0000313" key="4">
    <source>
        <dbReference type="Proteomes" id="UP000216454"/>
    </source>
</evidence>
<dbReference type="Gene3D" id="1.10.3210.10">
    <property type="entry name" value="Hypothetical protein af1432"/>
    <property type="match status" value="1"/>
</dbReference>
<dbReference type="SUPFAM" id="SSF109604">
    <property type="entry name" value="HD-domain/PDEase-like"/>
    <property type="match status" value="1"/>
</dbReference>
<keyword evidence="4" id="KW-1185">Reference proteome</keyword>
<dbReference type="CDD" id="cd00077">
    <property type="entry name" value="HDc"/>
    <property type="match status" value="1"/>
</dbReference>
<dbReference type="InterPro" id="IPR006675">
    <property type="entry name" value="HDIG_dom"/>
</dbReference>
<dbReference type="EMBL" id="MWWQ01000008">
    <property type="protein sequence ID" value="OZG51436.1"/>
    <property type="molecule type" value="Genomic_DNA"/>
</dbReference>
<evidence type="ECO:0000256" key="1">
    <source>
        <dbReference type="SAM" id="MobiDB-lite"/>
    </source>
</evidence>
<gene>
    <name evidence="3" type="ORF">PSSU_1059</name>
</gene>
<dbReference type="GO" id="GO:0016787">
    <property type="term" value="F:hydrolase activity"/>
    <property type="evidence" value="ECO:0007669"/>
    <property type="project" value="UniProtKB-KW"/>
</dbReference>
<sequence>MGNMDTTTPGTATPGTAIPGTTSGTTTPITTTPGMTGNMDFLPLTEATGLTEFDIERVAALHRALAPSQHAYDIIHTHCVIVARLALSLVRADAITHADGTPLDERLLALGGMVHDIGTYQLIKSDGSDGEPLRFKHSKYIQHGLRGYKLLKACGFGEDLAQFARNHTGIGLTAKAVKEQELPLPVADYVPVTAEQKLVMYADKFHTKSDPAEFVGFDRCIRRAAKHGEANAQGMRDLIERFGMPPIEQAAREYGMELR</sequence>
<dbReference type="SMART" id="SM00471">
    <property type="entry name" value="HDc"/>
    <property type="match status" value="1"/>
</dbReference>